<evidence type="ECO:0000313" key="3">
    <source>
        <dbReference type="Proteomes" id="UP000326396"/>
    </source>
</evidence>
<evidence type="ECO:0000256" key="1">
    <source>
        <dbReference type="SAM" id="MobiDB-lite"/>
    </source>
</evidence>
<dbReference type="Proteomes" id="UP000326396">
    <property type="component" value="Linkage Group LG2"/>
</dbReference>
<organism evidence="2 3">
    <name type="scientific">Mikania micrantha</name>
    <name type="common">bitter vine</name>
    <dbReference type="NCBI Taxonomy" id="192012"/>
    <lineage>
        <taxon>Eukaryota</taxon>
        <taxon>Viridiplantae</taxon>
        <taxon>Streptophyta</taxon>
        <taxon>Embryophyta</taxon>
        <taxon>Tracheophyta</taxon>
        <taxon>Spermatophyta</taxon>
        <taxon>Magnoliopsida</taxon>
        <taxon>eudicotyledons</taxon>
        <taxon>Gunneridae</taxon>
        <taxon>Pentapetalae</taxon>
        <taxon>asterids</taxon>
        <taxon>campanulids</taxon>
        <taxon>Asterales</taxon>
        <taxon>Asteraceae</taxon>
        <taxon>Asteroideae</taxon>
        <taxon>Heliantheae alliance</taxon>
        <taxon>Eupatorieae</taxon>
        <taxon>Mikania</taxon>
    </lineage>
</organism>
<proteinExistence type="predicted"/>
<sequence length="77" mass="8947">MFQVSNSRSNDSNPSCSTVDDDDKIKETIVVVRRSDCSWSLYHDLYIEDDKIKEAIVDDDDKIKSFVFHSVRCKNDQ</sequence>
<accession>A0A5N6NFJ6</accession>
<dbReference type="AlphaFoldDB" id="A0A5N6NFJ6"/>
<feature type="region of interest" description="Disordered" evidence="1">
    <location>
        <begin position="1"/>
        <end position="21"/>
    </location>
</feature>
<reference evidence="2 3" key="1">
    <citation type="submission" date="2019-05" db="EMBL/GenBank/DDBJ databases">
        <title>Mikania micrantha, genome provides insights into the molecular mechanism of rapid growth.</title>
        <authorList>
            <person name="Liu B."/>
        </authorList>
    </citation>
    <scope>NUCLEOTIDE SEQUENCE [LARGE SCALE GENOMIC DNA]</scope>
    <source>
        <strain evidence="2">NLD-2019</strain>
        <tissue evidence="2">Leaf</tissue>
    </source>
</reference>
<gene>
    <name evidence="2" type="ORF">E3N88_24277</name>
</gene>
<dbReference type="EMBL" id="SZYD01000012">
    <property type="protein sequence ID" value="KAD4586676.1"/>
    <property type="molecule type" value="Genomic_DNA"/>
</dbReference>
<evidence type="ECO:0000313" key="2">
    <source>
        <dbReference type="EMBL" id="KAD4586676.1"/>
    </source>
</evidence>
<name>A0A5N6NFJ6_9ASTR</name>
<feature type="compositionally biased region" description="Polar residues" evidence="1">
    <location>
        <begin position="1"/>
        <end position="18"/>
    </location>
</feature>
<comment type="caution">
    <text evidence="2">The sequence shown here is derived from an EMBL/GenBank/DDBJ whole genome shotgun (WGS) entry which is preliminary data.</text>
</comment>
<keyword evidence="3" id="KW-1185">Reference proteome</keyword>
<protein>
    <submittedName>
        <fullName evidence="2">Uncharacterized protein</fullName>
    </submittedName>
</protein>